<dbReference type="AlphaFoldDB" id="A0A8T0I220"/>
<evidence type="ECO:0000313" key="2">
    <source>
        <dbReference type="EMBL" id="KAG0577494.1"/>
    </source>
</evidence>
<sequence>MQFLVLLLWLLLSTRIFDLQAMKENKYMRRFLGGYLTRNKITEQMKCTLNLRHGLLTTLDH</sequence>
<organism evidence="2 3">
    <name type="scientific">Ceratodon purpureus</name>
    <name type="common">Fire moss</name>
    <name type="synonym">Dicranum purpureum</name>
    <dbReference type="NCBI Taxonomy" id="3225"/>
    <lineage>
        <taxon>Eukaryota</taxon>
        <taxon>Viridiplantae</taxon>
        <taxon>Streptophyta</taxon>
        <taxon>Embryophyta</taxon>
        <taxon>Bryophyta</taxon>
        <taxon>Bryophytina</taxon>
        <taxon>Bryopsida</taxon>
        <taxon>Dicranidae</taxon>
        <taxon>Pseudoditrichales</taxon>
        <taxon>Ditrichaceae</taxon>
        <taxon>Ceratodon</taxon>
    </lineage>
</organism>
<feature type="signal peptide" evidence="1">
    <location>
        <begin position="1"/>
        <end position="21"/>
    </location>
</feature>
<proteinExistence type="predicted"/>
<protein>
    <submittedName>
        <fullName evidence="2">Uncharacterized protein</fullName>
    </submittedName>
</protein>
<name>A0A8T0I220_CERPU</name>
<keyword evidence="3" id="KW-1185">Reference proteome</keyword>
<gene>
    <name evidence="2" type="ORF">KC19_5G160600</name>
</gene>
<accession>A0A8T0I220</accession>
<dbReference type="Proteomes" id="UP000822688">
    <property type="component" value="Chromosome 5"/>
</dbReference>
<reference evidence="2" key="1">
    <citation type="submission" date="2020-06" db="EMBL/GenBank/DDBJ databases">
        <title>WGS assembly of Ceratodon purpureus strain R40.</title>
        <authorList>
            <person name="Carey S.B."/>
            <person name="Jenkins J."/>
            <person name="Shu S."/>
            <person name="Lovell J.T."/>
            <person name="Sreedasyam A."/>
            <person name="Maumus F."/>
            <person name="Tiley G.P."/>
            <person name="Fernandez-Pozo N."/>
            <person name="Barry K."/>
            <person name="Chen C."/>
            <person name="Wang M."/>
            <person name="Lipzen A."/>
            <person name="Daum C."/>
            <person name="Saski C.A."/>
            <person name="Payton A.C."/>
            <person name="Mcbreen J.C."/>
            <person name="Conrad R.E."/>
            <person name="Kollar L.M."/>
            <person name="Olsson S."/>
            <person name="Huttunen S."/>
            <person name="Landis J.B."/>
            <person name="Wickett N.J."/>
            <person name="Johnson M.G."/>
            <person name="Rensing S.A."/>
            <person name="Grimwood J."/>
            <person name="Schmutz J."/>
            <person name="Mcdaniel S.F."/>
        </authorList>
    </citation>
    <scope>NUCLEOTIDE SEQUENCE</scope>
    <source>
        <strain evidence="2">R40</strain>
    </source>
</reference>
<evidence type="ECO:0000313" key="3">
    <source>
        <dbReference type="Proteomes" id="UP000822688"/>
    </source>
</evidence>
<dbReference type="EMBL" id="CM026425">
    <property type="protein sequence ID" value="KAG0577494.1"/>
    <property type="molecule type" value="Genomic_DNA"/>
</dbReference>
<comment type="caution">
    <text evidence="2">The sequence shown here is derived from an EMBL/GenBank/DDBJ whole genome shotgun (WGS) entry which is preliminary data.</text>
</comment>
<feature type="chain" id="PRO_5035805568" evidence="1">
    <location>
        <begin position="22"/>
        <end position="61"/>
    </location>
</feature>
<keyword evidence="1" id="KW-0732">Signal</keyword>
<evidence type="ECO:0000256" key="1">
    <source>
        <dbReference type="SAM" id="SignalP"/>
    </source>
</evidence>